<dbReference type="InterPro" id="IPR033788">
    <property type="entry name" value="VbhA-like"/>
</dbReference>
<accession>A0A1S7DVZ9</accession>
<evidence type="ECO:0008006" key="3">
    <source>
        <dbReference type="Google" id="ProtNLM"/>
    </source>
</evidence>
<evidence type="ECO:0000313" key="2">
    <source>
        <dbReference type="Proteomes" id="UP000189883"/>
    </source>
</evidence>
<name>A0A1S7DVZ9_RIEAN</name>
<dbReference type="CDD" id="cd11586">
    <property type="entry name" value="VbhA_like"/>
    <property type="match status" value="1"/>
</dbReference>
<evidence type="ECO:0000313" key="1">
    <source>
        <dbReference type="EMBL" id="AQY23287.1"/>
    </source>
</evidence>
<dbReference type="AlphaFoldDB" id="A0A1S7DVZ9"/>
<proteinExistence type="predicted"/>
<dbReference type="Proteomes" id="UP000189883">
    <property type="component" value="Chromosome"/>
</dbReference>
<organism evidence="1 2">
    <name type="scientific">Riemerella anatipestifer</name>
    <name type="common">Moraxella anatipestifer</name>
    <dbReference type="NCBI Taxonomy" id="34085"/>
    <lineage>
        <taxon>Bacteria</taxon>
        <taxon>Pseudomonadati</taxon>
        <taxon>Bacteroidota</taxon>
        <taxon>Flavobacteriia</taxon>
        <taxon>Flavobacteriales</taxon>
        <taxon>Weeksellaceae</taxon>
        <taxon>Riemerella</taxon>
    </lineage>
</organism>
<dbReference type="EMBL" id="CP011859">
    <property type="protein sequence ID" value="AQY23287.1"/>
    <property type="molecule type" value="Genomic_DNA"/>
</dbReference>
<sequence length="73" mass="8380">MYKTIDIDRKNLTLMGVKFSDLKTLENAANAIGTNMFEGFEPTKELIQLYIDWKQGILSETDLLTKLYAIYGE</sequence>
<gene>
    <name evidence="1" type="ORF">AB406_2358</name>
</gene>
<reference evidence="1 2" key="1">
    <citation type="submission" date="2015-06" db="EMBL/GenBank/DDBJ databases">
        <title>R. anatipestifer strain HXb2 is the most virulent strain so far, and the genome sequence would help us uncover the pathogenesis.</title>
        <authorList>
            <person name="Hu Q."/>
            <person name="Qi J."/>
            <person name="Bo H."/>
            <person name="Liu G."/>
            <person name="Tao M."/>
            <person name="Ding Y."/>
            <person name="Xue Y."/>
        </authorList>
    </citation>
    <scope>NUCLEOTIDE SEQUENCE [LARGE SCALE GENOMIC DNA]</scope>
    <source>
        <strain evidence="1 2">HXb2</strain>
    </source>
</reference>
<protein>
    <recommendedName>
        <fullName evidence="3">Antitoxin VbhA domain-containing protein</fullName>
    </recommendedName>
</protein>